<dbReference type="GO" id="GO:0005886">
    <property type="term" value="C:plasma membrane"/>
    <property type="evidence" value="ECO:0007669"/>
    <property type="project" value="TreeGrafter"/>
</dbReference>
<dbReference type="RefSeq" id="WP_038262501.1">
    <property type="nucleotide sequence ID" value="NZ_AYXY01000010.1"/>
</dbReference>
<name>W2USC9_9FLAO</name>
<feature type="transmembrane region" description="Helical" evidence="1">
    <location>
        <begin position="534"/>
        <end position="552"/>
    </location>
</feature>
<feature type="transmembrane region" description="Helical" evidence="1">
    <location>
        <begin position="12"/>
        <end position="34"/>
    </location>
</feature>
<sequence>MVKFLIKRPIAVIMSFIAVVILGITAIFELPVSLMPDISVPEITIQVSLDGASVREVQQSVVNPMRTQLIQVSGLEDFQAESRDGNAIIRLRFDYDTDIDMAFIDVSEKIDNAMRSMPKDMERPQIIKASVTDIPAFTLNVQIKDEGRKGDDLSFMELGTLCESVIKRRLEQLPDVALVDMTGRIFPEVYIIPDSGKMNNLGISQQQIASALNNNNISFGNIEVQEGQYRYSIKFSSFLQSVDDIKRIYLKVHDRIFQLKEIAEIGIRPSSTKGMYLSGGTQALGMAIVKQKDARMSSLKDEVDELLKELGRDYPELSLELSQDQTGILSYTISNLKQSLLLGAMLAFLVMFLFLKDIRSPMLIGFSVPTSLVISLLVFYLLGMSINIISLSGLILGVGMMIDNSIIVIDNITQYIDKRFPLHKACIKGTTEVIRPLLSSVLSTCVVFLPLVFLSGISGALFYDQAMAVTIGLFASLAVAVVFIPILYSLFYKKPKGPDIGRSTSRFMSVNVFNTTDAYTRGFDFVFRYRKQSLLIFIAFIALGVLLFMGITKEKLPEVAQNEIVLKIDWNSSINLTENQTRVQNLLTTLGAHIKQSNSYIAMQQFLLSREHDQGSSETRIYLQGNSEVDIKYIKEKTLKYFTQTYPEASYEFTGYKTVFDRLFPDDEPEILARISSVGSKQKVLPNQIDAVQQALMKEHQGLNTLPLPREEHIVITLNYDKLVWYDIKPNKLIQKLQTAFNSLQVDLLRSNEHLPIVISEHHSTITETLKQLFIKNNRGNSLPVSSFISVGKVTDYKTLYTGKDGDYIPLPIAMGGTANTNFIRLLEKEIKKAGDFEVQFSGEIFSGNRLIEEMIWVFMISVLLLYFILAAQFESVTQPLIVLLEIPIDIAGALGLLYLFGGSLNLMSLIGIIVMCGIIINDSILKIDTINRLRKDGLTLKRALHQAGERRLKPILMTSITTILALVPFLFGSDLGSELQKPLALAVIGGMILGTLVSLYFIPLAYYYLYKNKKTVI</sequence>
<evidence type="ECO:0000256" key="1">
    <source>
        <dbReference type="SAM" id="Phobius"/>
    </source>
</evidence>
<evidence type="ECO:0000313" key="2">
    <source>
        <dbReference type="EMBL" id="ETN96376.1"/>
    </source>
</evidence>
<evidence type="ECO:0000313" key="3">
    <source>
        <dbReference type="Proteomes" id="UP000018850"/>
    </source>
</evidence>
<feature type="transmembrane region" description="Helical" evidence="1">
    <location>
        <begin position="907"/>
        <end position="926"/>
    </location>
</feature>
<dbReference type="PRINTS" id="PR00702">
    <property type="entry name" value="ACRIFLAVINRP"/>
</dbReference>
<feature type="transmembrane region" description="Helical" evidence="1">
    <location>
        <begin position="388"/>
        <end position="409"/>
    </location>
</feature>
<feature type="transmembrane region" description="Helical" evidence="1">
    <location>
        <begin position="953"/>
        <end position="972"/>
    </location>
</feature>
<evidence type="ECO:0008006" key="4">
    <source>
        <dbReference type="Google" id="ProtNLM"/>
    </source>
</evidence>
<keyword evidence="3" id="KW-1185">Reference proteome</keyword>
<comment type="caution">
    <text evidence="2">The sequence shown here is derived from an EMBL/GenBank/DDBJ whole genome shotgun (WGS) entry which is preliminary data.</text>
</comment>
<dbReference type="InterPro" id="IPR027463">
    <property type="entry name" value="AcrB_DN_DC_subdom"/>
</dbReference>
<dbReference type="PANTHER" id="PTHR32063">
    <property type="match status" value="1"/>
</dbReference>
<protein>
    <recommendedName>
        <fullName evidence="4">Cation/multidrug efflux pump</fullName>
    </recommendedName>
</protein>
<dbReference type="GO" id="GO:0042910">
    <property type="term" value="F:xenobiotic transmembrane transporter activity"/>
    <property type="evidence" value="ECO:0007669"/>
    <property type="project" value="TreeGrafter"/>
</dbReference>
<dbReference type="Gene3D" id="3.30.70.1430">
    <property type="entry name" value="Multidrug efflux transporter AcrB pore domain"/>
    <property type="match status" value="2"/>
</dbReference>
<feature type="transmembrane region" description="Helical" evidence="1">
    <location>
        <begin position="469"/>
        <end position="492"/>
    </location>
</feature>
<dbReference type="Gene3D" id="3.30.70.1440">
    <property type="entry name" value="Multidrug efflux transporter AcrB pore domain"/>
    <property type="match status" value="1"/>
</dbReference>
<dbReference type="SUPFAM" id="SSF82866">
    <property type="entry name" value="Multidrug efflux transporter AcrB transmembrane domain"/>
    <property type="match status" value="2"/>
</dbReference>
<dbReference type="eggNOG" id="COG0841">
    <property type="taxonomic scope" value="Bacteria"/>
</dbReference>
<dbReference type="AlphaFoldDB" id="W2USC9"/>
<feature type="transmembrane region" description="Helical" evidence="1">
    <location>
        <begin position="855"/>
        <end position="874"/>
    </location>
</feature>
<feature type="transmembrane region" description="Helical" evidence="1">
    <location>
        <begin position="437"/>
        <end position="463"/>
    </location>
</feature>
<keyword evidence="1" id="KW-1133">Transmembrane helix</keyword>
<dbReference type="EMBL" id="AYXY01000010">
    <property type="protein sequence ID" value="ETN96376.1"/>
    <property type="molecule type" value="Genomic_DNA"/>
</dbReference>
<dbReference type="PATRIC" id="fig|1286632.3.peg.718"/>
<feature type="transmembrane region" description="Helical" evidence="1">
    <location>
        <begin position="339"/>
        <end position="355"/>
    </location>
</feature>
<reference evidence="2 3" key="2">
    <citation type="journal article" date="2016" name="Genome Announc.">
        <title>Draft Genome Sequence of Zhouia amylolytica AD3, Isolated from Tidal Flat Sediment.</title>
        <authorList>
            <person name="Jia B."/>
            <person name="Jin H.M."/>
            <person name="Lee H.J."/>
            <person name="Jeon C.O."/>
        </authorList>
    </citation>
    <scope>NUCLEOTIDE SEQUENCE [LARGE SCALE GENOMIC DNA]</scope>
    <source>
        <strain evidence="2 3">AD3</strain>
    </source>
</reference>
<dbReference type="SUPFAM" id="SSF82714">
    <property type="entry name" value="Multidrug efflux transporter AcrB TolC docking domain, DN and DC subdomains"/>
    <property type="match status" value="2"/>
</dbReference>
<feature type="transmembrane region" description="Helical" evidence="1">
    <location>
        <begin position="984"/>
        <end position="1010"/>
    </location>
</feature>
<proteinExistence type="predicted"/>
<accession>W2USC9</accession>
<feature type="transmembrane region" description="Helical" evidence="1">
    <location>
        <begin position="881"/>
        <end position="901"/>
    </location>
</feature>
<dbReference type="Pfam" id="PF00873">
    <property type="entry name" value="ACR_tran"/>
    <property type="match status" value="1"/>
</dbReference>
<dbReference type="SUPFAM" id="SSF82693">
    <property type="entry name" value="Multidrug efflux transporter AcrB pore domain, PN1, PN2, PC1 and PC2 subdomains"/>
    <property type="match status" value="2"/>
</dbReference>
<dbReference type="PANTHER" id="PTHR32063:SF0">
    <property type="entry name" value="SWARMING MOTILITY PROTEIN SWRC"/>
    <property type="match status" value="1"/>
</dbReference>
<dbReference type="Proteomes" id="UP000018850">
    <property type="component" value="Unassembled WGS sequence"/>
</dbReference>
<keyword evidence="1" id="KW-0812">Transmembrane</keyword>
<dbReference type="Gene3D" id="1.20.1640.10">
    <property type="entry name" value="Multidrug efflux transporter AcrB transmembrane domain"/>
    <property type="match status" value="2"/>
</dbReference>
<feature type="transmembrane region" description="Helical" evidence="1">
    <location>
        <begin position="362"/>
        <end position="382"/>
    </location>
</feature>
<organism evidence="2 3">
    <name type="scientific">Zhouia amylolytica AD3</name>
    <dbReference type="NCBI Taxonomy" id="1286632"/>
    <lineage>
        <taxon>Bacteria</taxon>
        <taxon>Pseudomonadati</taxon>
        <taxon>Bacteroidota</taxon>
        <taxon>Flavobacteriia</taxon>
        <taxon>Flavobacteriales</taxon>
        <taxon>Flavobacteriaceae</taxon>
        <taxon>Zhouia</taxon>
    </lineage>
</organism>
<dbReference type="Gene3D" id="3.30.70.1320">
    <property type="entry name" value="Multidrug efflux transporter AcrB pore domain like"/>
    <property type="match status" value="1"/>
</dbReference>
<keyword evidence="1" id="KW-0472">Membrane</keyword>
<gene>
    <name evidence="2" type="ORF">P278_07200</name>
</gene>
<dbReference type="Gene3D" id="3.30.2090.10">
    <property type="entry name" value="Multidrug efflux transporter AcrB TolC docking domain, DN and DC subdomains"/>
    <property type="match status" value="2"/>
</dbReference>
<dbReference type="InterPro" id="IPR001036">
    <property type="entry name" value="Acrflvin-R"/>
</dbReference>
<reference evidence="3" key="1">
    <citation type="submission" date="2013-11" db="EMBL/GenBank/DDBJ databases">
        <title>Draft genome sequence from a member of Zhouia, isolated tidal flat.</title>
        <authorList>
            <person name="Jin H."/>
            <person name="Jeon C.O."/>
        </authorList>
    </citation>
    <scope>NUCLEOTIDE SEQUENCE [LARGE SCALE GENOMIC DNA]</scope>
    <source>
        <strain evidence="3">AD3</strain>
    </source>
</reference>